<reference evidence="2" key="1">
    <citation type="journal article" date="2015" name="Sci. Rep.">
        <title>Tissue- and time-dependent transcription in Ixodes ricinus salivary glands and midguts when blood feeding on the vertebrate host.</title>
        <authorList>
            <person name="Kotsyfakis M."/>
            <person name="Schwarz A."/>
            <person name="Erhart J."/>
            <person name="Ribeiro J.M."/>
        </authorList>
    </citation>
    <scope>NUCLEOTIDE SEQUENCE</scope>
    <source>
        <tissue evidence="2">Salivary gland and midgut</tissue>
    </source>
</reference>
<feature type="compositionally biased region" description="Basic residues" evidence="1">
    <location>
        <begin position="44"/>
        <end position="60"/>
    </location>
</feature>
<organism evidence="2">
    <name type="scientific">Ixodes ricinus</name>
    <name type="common">Common tick</name>
    <name type="synonym">Acarus ricinus</name>
    <dbReference type="NCBI Taxonomy" id="34613"/>
    <lineage>
        <taxon>Eukaryota</taxon>
        <taxon>Metazoa</taxon>
        <taxon>Ecdysozoa</taxon>
        <taxon>Arthropoda</taxon>
        <taxon>Chelicerata</taxon>
        <taxon>Arachnida</taxon>
        <taxon>Acari</taxon>
        <taxon>Parasitiformes</taxon>
        <taxon>Ixodida</taxon>
        <taxon>Ixodoidea</taxon>
        <taxon>Ixodidae</taxon>
        <taxon>Ixodinae</taxon>
        <taxon>Ixodes</taxon>
    </lineage>
</organism>
<dbReference type="EMBL" id="GANP01015697">
    <property type="protein sequence ID" value="JAB68771.1"/>
    <property type="molecule type" value="mRNA"/>
</dbReference>
<evidence type="ECO:0000313" key="2">
    <source>
        <dbReference type="EMBL" id="JAB68771.1"/>
    </source>
</evidence>
<accession>V5IBC1</accession>
<feature type="region of interest" description="Disordered" evidence="1">
    <location>
        <begin position="33"/>
        <end position="65"/>
    </location>
</feature>
<evidence type="ECO:0000256" key="1">
    <source>
        <dbReference type="SAM" id="MobiDB-lite"/>
    </source>
</evidence>
<proteinExistence type="evidence at transcript level"/>
<name>V5IBC1_IXORI</name>
<protein>
    <submittedName>
        <fullName evidence="2">Uncharacterized protein</fullName>
    </submittedName>
</protein>
<dbReference type="AlphaFoldDB" id="V5IBC1"/>
<sequence>MAKTIASIGTTLAGAMQRALLSVADDNVCSAAETSSSELSGERRSHKRKAVSKVNRNLKRSKNEDSLKSMDVNKFLDKIHK</sequence>